<dbReference type="Pfam" id="PF00097">
    <property type="entry name" value="zf-C3HC4"/>
    <property type="match status" value="1"/>
</dbReference>
<feature type="region of interest" description="Disordered" evidence="5">
    <location>
        <begin position="594"/>
        <end position="615"/>
    </location>
</feature>
<dbReference type="AlphaFoldDB" id="A0A1Y2A1J4"/>
<feature type="compositionally biased region" description="Low complexity" evidence="5">
    <location>
        <begin position="732"/>
        <end position="745"/>
    </location>
</feature>
<keyword evidence="2 4" id="KW-0863">Zinc-finger</keyword>
<feature type="compositionally biased region" description="Polar residues" evidence="5">
    <location>
        <begin position="750"/>
        <end position="763"/>
    </location>
</feature>
<dbReference type="Proteomes" id="UP000193144">
    <property type="component" value="Unassembled WGS sequence"/>
</dbReference>
<accession>A0A1Y2A1J4</accession>
<evidence type="ECO:0000259" key="6">
    <source>
        <dbReference type="PROSITE" id="PS50089"/>
    </source>
</evidence>
<feature type="compositionally biased region" description="Acidic residues" evidence="5">
    <location>
        <begin position="718"/>
        <end position="727"/>
    </location>
</feature>
<protein>
    <recommendedName>
        <fullName evidence="6">RING-type domain-containing protein</fullName>
    </recommendedName>
</protein>
<evidence type="ECO:0000256" key="4">
    <source>
        <dbReference type="PROSITE-ProRule" id="PRU00175"/>
    </source>
</evidence>
<dbReference type="InterPro" id="IPR018957">
    <property type="entry name" value="Znf_C3HC4_RING-type"/>
</dbReference>
<sequence length="904" mass="99545">MSSDSSQLYNPSSRPRLGSSSLIAPYPYTTPPLPVSAPPNVRWEIHDLKTSLTQITSDLEGSCDICMEAYDEPRQDVHANSAEIYLNSDHSRFVLSCGHSFGGYCLDMWMESNCGNAKLCPLCRREIIEWDDENYFTGESHLQPSSESAPQELSDEEYPPSENPTDPIYSLTMSVISHEESSPSQYFNASVYSPSTSPPMTTISHDEYEVSSIGSPLIEAADSTHNGDRNRLSYRPLQASPPHHPVEVLADPHRARDNARWPGIPWGDVAGLPATAFLVFALHPKLSGPPDSRGNFQPQDAPSRSAGQPEPWAGQHLWYSSPMPKLDDRFARQNRYEPPPEFPQLTLCNISSASMLKNKDYMGRRGNRYSQYQVNPMYRHPGYMGIQWSPDLMSSSLWACAFFSPTGTPEWIQAVRILALAVLSIPTELQAFEFGHCLSRHRDCLGIPFGLQYLQAKLDTIDGALHTPAEKDQIISSPYKAPDTVAVPEELKQTKSNNSRKNKASDLFKPREKAAPVFVPSGVNVSGARVDASSTVIQELPGTVNHEDSKVIAPPLEKAASEEEAAAPTQQPDISYVPSRADGGSCARKIHSEVLPHATHDTNDRDAEPVPESDKWSVAEVLEEEVSCESTREETEINLTPKKSTNNTQYLNPPSKAYDVHRFPGPLVDDDTQSHTSTHSTQLPSAPSDHDIYANQIAFGYEDPSYYKKAIDCFEQLEDGSSDEPTDDPFTGGPSFGSAADAAGGDKSGNENTSNGLLAQNNAPVNDNLNEEWAFELHRTMIGTQSLYDFFAALNLARVDNTKSTIAAAFLALHTKERTVMQLAPLQGSQNDITAILNSKPIPHILKVGIISLQDFMEQFQLDLDGTATDEAVCKAYRDMSKKEAALNTNVGRMARLGRRLGKA</sequence>
<dbReference type="PROSITE" id="PS50089">
    <property type="entry name" value="ZF_RING_2"/>
    <property type="match status" value="1"/>
</dbReference>
<feature type="region of interest" description="Disordered" evidence="5">
    <location>
        <begin position="289"/>
        <end position="314"/>
    </location>
</feature>
<gene>
    <name evidence="7" type="ORF">BCR34DRAFT_597689</name>
</gene>
<evidence type="ECO:0000256" key="5">
    <source>
        <dbReference type="SAM" id="MobiDB-lite"/>
    </source>
</evidence>
<proteinExistence type="predicted"/>
<feature type="region of interest" description="Disordered" evidence="5">
    <location>
        <begin position="558"/>
        <end position="582"/>
    </location>
</feature>
<dbReference type="EMBL" id="MCFA01000018">
    <property type="protein sequence ID" value="ORY16401.1"/>
    <property type="molecule type" value="Genomic_DNA"/>
</dbReference>
<dbReference type="OrthoDB" id="3801607at2759"/>
<name>A0A1Y2A1J4_9PLEO</name>
<evidence type="ECO:0000256" key="1">
    <source>
        <dbReference type="ARBA" id="ARBA00022723"/>
    </source>
</evidence>
<reference evidence="7 8" key="1">
    <citation type="submission" date="2016-07" db="EMBL/GenBank/DDBJ databases">
        <title>Pervasive Adenine N6-methylation of Active Genes in Fungi.</title>
        <authorList>
            <consortium name="DOE Joint Genome Institute"/>
            <person name="Mondo S.J."/>
            <person name="Dannebaum R.O."/>
            <person name="Kuo R.C."/>
            <person name="Labutti K."/>
            <person name="Haridas S."/>
            <person name="Kuo A."/>
            <person name="Salamov A."/>
            <person name="Ahrendt S.R."/>
            <person name="Lipzen A."/>
            <person name="Sullivan W."/>
            <person name="Andreopoulos W.B."/>
            <person name="Clum A."/>
            <person name="Lindquist E."/>
            <person name="Daum C."/>
            <person name="Ramamoorthy G.K."/>
            <person name="Gryganskyi A."/>
            <person name="Culley D."/>
            <person name="Magnuson J.K."/>
            <person name="James T.Y."/>
            <person name="O'Malley M.A."/>
            <person name="Stajich J.E."/>
            <person name="Spatafora J.W."/>
            <person name="Visel A."/>
            <person name="Grigoriev I.V."/>
        </authorList>
    </citation>
    <scope>NUCLEOTIDE SEQUENCE [LARGE SCALE GENOMIC DNA]</scope>
    <source>
        <strain evidence="7 8">CBS 115471</strain>
    </source>
</reference>
<evidence type="ECO:0000313" key="8">
    <source>
        <dbReference type="Proteomes" id="UP000193144"/>
    </source>
</evidence>
<feature type="compositionally biased region" description="Polar residues" evidence="5">
    <location>
        <begin position="294"/>
        <end position="306"/>
    </location>
</feature>
<keyword evidence="3" id="KW-0862">Zinc</keyword>
<dbReference type="STRING" id="1231657.A0A1Y2A1J4"/>
<feature type="region of interest" description="Disordered" evidence="5">
    <location>
        <begin position="138"/>
        <end position="165"/>
    </location>
</feature>
<evidence type="ECO:0000256" key="3">
    <source>
        <dbReference type="ARBA" id="ARBA00022833"/>
    </source>
</evidence>
<feature type="domain" description="RING-type" evidence="6">
    <location>
        <begin position="63"/>
        <end position="124"/>
    </location>
</feature>
<dbReference type="SUPFAM" id="SSF57850">
    <property type="entry name" value="RING/U-box"/>
    <property type="match status" value="1"/>
</dbReference>
<keyword evidence="8" id="KW-1185">Reference proteome</keyword>
<feature type="compositionally biased region" description="Polar residues" evidence="5">
    <location>
        <begin position="140"/>
        <end position="151"/>
    </location>
</feature>
<comment type="caution">
    <text evidence="7">The sequence shown here is derived from an EMBL/GenBank/DDBJ whole genome shotgun (WGS) entry which is preliminary data.</text>
</comment>
<dbReference type="Gene3D" id="3.30.40.10">
    <property type="entry name" value="Zinc/RING finger domain, C3HC4 (zinc finger)"/>
    <property type="match status" value="1"/>
</dbReference>
<keyword evidence="1" id="KW-0479">Metal-binding</keyword>
<feature type="region of interest" description="Disordered" evidence="5">
    <location>
        <begin position="629"/>
        <end position="689"/>
    </location>
</feature>
<dbReference type="GO" id="GO:0008270">
    <property type="term" value="F:zinc ion binding"/>
    <property type="evidence" value="ECO:0007669"/>
    <property type="project" value="UniProtKB-KW"/>
</dbReference>
<feature type="region of interest" description="Disordered" evidence="5">
    <location>
        <begin position="718"/>
        <end position="763"/>
    </location>
</feature>
<evidence type="ECO:0000256" key="2">
    <source>
        <dbReference type="ARBA" id="ARBA00022771"/>
    </source>
</evidence>
<dbReference type="InterPro" id="IPR001841">
    <property type="entry name" value="Znf_RING"/>
</dbReference>
<organism evidence="7 8">
    <name type="scientific">Clohesyomyces aquaticus</name>
    <dbReference type="NCBI Taxonomy" id="1231657"/>
    <lineage>
        <taxon>Eukaryota</taxon>
        <taxon>Fungi</taxon>
        <taxon>Dikarya</taxon>
        <taxon>Ascomycota</taxon>
        <taxon>Pezizomycotina</taxon>
        <taxon>Dothideomycetes</taxon>
        <taxon>Pleosporomycetidae</taxon>
        <taxon>Pleosporales</taxon>
        <taxon>Lindgomycetaceae</taxon>
        <taxon>Clohesyomyces</taxon>
    </lineage>
</organism>
<dbReference type="InterPro" id="IPR013083">
    <property type="entry name" value="Znf_RING/FYVE/PHD"/>
</dbReference>
<evidence type="ECO:0000313" key="7">
    <source>
        <dbReference type="EMBL" id="ORY16401.1"/>
    </source>
</evidence>
<feature type="compositionally biased region" description="Polar residues" evidence="5">
    <location>
        <begin position="637"/>
        <end position="652"/>
    </location>
</feature>